<keyword evidence="6" id="KW-0406">Ion transport</keyword>
<dbReference type="STRING" id="1416801.SAMN05192553_103227"/>
<evidence type="ECO:0000256" key="1">
    <source>
        <dbReference type="ARBA" id="ARBA00004141"/>
    </source>
</evidence>
<accession>A0A1H6XSC6</accession>
<organism evidence="6 7">
    <name type="scientific">Cyclobacterium xiamenense</name>
    <dbReference type="NCBI Taxonomy" id="1297121"/>
    <lineage>
        <taxon>Bacteria</taxon>
        <taxon>Pseudomonadati</taxon>
        <taxon>Bacteroidota</taxon>
        <taxon>Cytophagia</taxon>
        <taxon>Cytophagales</taxon>
        <taxon>Cyclobacteriaceae</taxon>
        <taxon>Cyclobacterium</taxon>
    </lineage>
</organism>
<keyword evidence="7" id="KW-1185">Reference proteome</keyword>
<keyword evidence="6" id="KW-0407">Ion channel</keyword>
<dbReference type="GO" id="GO:0034220">
    <property type="term" value="P:monoatomic ion transmembrane transport"/>
    <property type="evidence" value="ECO:0007669"/>
    <property type="project" value="UniProtKB-KW"/>
</dbReference>
<feature type="transmembrane region" description="Helical" evidence="5">
    <location>
        <begin position="80"/>
        <end position="100"/>
    </location>
</feature>
<feature type="transmembrane region" description="Helical" evidence="5">
    <location>
        <begin position="242"/>
        <end position="258"/>
    </location>
</feature>
<evidence type="ECO:0000313" key="6">
    <source>
        <dbReference type="EMBL" id="SEJ31953.1"/>
    </source>
</evidence>
<keyword evidence="2 5" id="KW-0812">Transmembrane</keyword>
<name>A0A1H6XSC6_9BACT</name>
<feature type="transmembrane region" description="Helical" evidence="5">
    <location>
        <begin position="270"/>
        <end position="290"/>
    </location>
</feature>
<evidence type="ECO:0000256" key="3">
    <source>
        <dbReference type="ARBA" id="ARBA00022989"/>
    </source>
</evidence>
<evidence type="ECO:0000256" key="2">
    <source>
        <dbReference type="ARBA" id="ARBA00022692"/>
    </source>
</evidence>
<feature type="transmembrane region" description="Helical" evidence="5">
    <location>
        <begin position="120"/>
        <end position="140"/>
    </location>
</feature>
<keyword evidence="6" id="KW-0813">Transport</keyword>
<proteinExistence type="predicted"/>
<comment type="subcellular location">
    <subcellularLocation>
        <location evidence="1">Membrane</location>
        <topology evidence="1">Multi-pass membrane protein</topology>
    </subcellularLocation>
</comment>
<evidence type="ECO:0000313" key="7">
    <source>
        <dbReference type="Proteomes" id="UP000199403"/>
    </source>
</evidence>
<sequence length="367" mass="42601">MNQQQKDRKASLLAAIDRCENPYVLAQVATLLKREGMLQPIGELATAFPMLLQLESTRDLSLQTRLKSENVTRLSRYQNLTAAPLFLISLLMLLITAAILNNFSVDEAGVHLNPFLSKLAQVYGVIWLLYLVDLLLVLYLSFRFKTKIAGAAFIPKLLSLVFPPLGMSLRHYTKPDKTWLPVYHWSLCNEGLLQHLKEKFSVPMIVVALLILPVLIIEWQFYEEVEAFLKTDLSFVLDMVQGFIWLAFALEFMLLVSITNDKFGYVKKNWIDLLIIVLPFISFVRTLRIFKVARLTHLARGYKLRALVMKARQGLIVTSFFFRLLTIKPDFQLKKLKKKLDQNQAERERIEEELVRFARWIKQKNQR</sequence>
<evidence type="ECO:0000256" key="5">
    <source>
        <dbReference type="SAM" id="Phobius"/>
    </source>
</evidence>
<keyword evidence="3 5" id="KW-1133">Transmembrane helix</keyword>
<dbReference type="Proteomes" id="UP000199403">
    <property type="component" value="Unassembled WGS sequence"/>
</dbReference>
<dbReference type="AlphaFoldDB" id="A0A1H6XSC6"/>
<dbReference type="GO" id="GO:0016020">
    <property type="term" value="C:membrane"/>
    <property type="evidence" value="ECO:0007669"/>
    <property type="project" value="UniProtKB-SubCell"/>
</dbReference>
<keyword evidence="4 5" id="KW-0472">Membrane</keyword>
<evidence type="ECO:0000256" key="4">
    <source>
        <dbReference type="ARBA" id="ARBA00023136"/>
    </source>
</evidence>
<dbReference type="RefSeq" id="WP_092173449.1">
    <property type="nucleotide sequence ID" value="NZ_FNZH01000003.1"/>
</dbReference>
<reference evidence="7" key="1">
    <citation type="submission" date="2016-10" db="EMBL/GenBank/DDBJ databases">
        <authorList>
            <person name="Varghese N."/>
            <person name="Submissions S."/>
        </authorList>
    </citation>
    <scope>NUCLEOTIDE SEQUENCE [LARGE SCALE GENOMIC DNA]</scope>
    <source>
        <strain evidence="7">IBRC-M 10761</strain>
    </source>
</reference>
<dbReference type="OrthoDB" id="836645at2"/>
<dbReference type="Gene3D" id="1.20.120.350">
    <property type="entry name" value="Voltage-gated potassium channels. Chain C"/>
    <property type="match status" value="1"/>
</dbReference>
<dbReference type="InterPro" id="IPR027359">
    <property type="entry name" value="Volt_channel_dom_sf"/>
</dbReference>
<dbReference type="EMBL" id="FNZH01000003">
    <property type="protein sequence ID" value="SEJ31953.1"/>
    <property type="molecule type" value="Genomic_DNA"/>
</dbReference>
<gene>
    <name evidence="6" type="ORF">SAMN05192553_103227</name>
</gene>
<feature type="transmembrane region" description="Helical" evidence="5">
    <location>
        <begin position="202"/>
        <end position="222"/>
    </location>
</feature>
<protein>
    <submittedName>
        <fullName evidence="6">Voltage-gated potassium channel</fullName>
    </submittedName>
</protein>